<dbReference type="GO" id="GO:0006520">
    <property type="term" value="P:amino acid metabolic process"/>
    <property type="evidence" value="ECO:0007669"/>
    <property type="project" value="InterPro"/>
</dbReference>
<dbReference type="Pfam" id="PF02812">
    <property type="entry name" value="ELFV_dehydrog_N"/>
    <property type="match status" value="1"/>
</dbReference>
<evidence type="ECO:0000256" key="6">
    <source>
        <dbReference type="RuleBase" id="RU004417"/>
    </source>
</evidence>
<sequence length="314" mass="32291">MMIAVHSRVLGPAVGGVRLRRYAGWRDGLEDALRLAEAMTYKCAAAGLSFGGGKTVIALDEDVPLTPTLRQAALEDLGEFIESFGGSYLAGPDVGTGPADMVVLRRKTAHAFCVPEEHGGTGSSSIPTAAGVLAALRAGVRHVFGADSVDGLTVVVSGMGSVGSLVAAGLPGARIIVSDVDETKRDDRFEWVGPGEALRTPADIFVPAAVGGVLGPDTAGEVEARLVVGPANNQLTTDSVADLLAAKGITWIPDFVASAGGVIYTLCREIEKLSHDEAMTRVETIGATVDTILTANTTPLAAAMDLATARLKTT</sequence>
<dbReference type="InterPro" id="IPR006096">
    <property type="entry name" value="Glu/Leu/Phe/Val/Trp_DH_C"/>
</dbReference>
<dbReference type="PRINTS" id="PR00082">
    <property type="entry name" value="GLFDHDRGNASE"/>
</dbReference>
<dbReference type="Proteomes" id="UP000318578">
    <property type="component" value="Unassembled WGS sequence"/>
</dbReference>
<comment type="caution">
    <text evidence="8">The sequence shown here is derived from an EMBL/GenBank/DDBJ whole genome shotgun (WGS) entry which is preliminary data.</text>
</comment>
<dbReference type="OrthoDB" id="9803297at2"/>
<dbReference type="GO" id="GO:0016639">
    <property type="term" value="F:oxidoreductase activity, acting on the CH-NH2 group of donors, NAD or NADP as acceptor"/>
    <property type="evidence" value="ECO:0007669"/>
    <property type="project" value="InterPro"/>
</dbReference>
<dbReference type="PIRSF" id="PIRSF000188">
    <property type="entry name" value="Phe_leu_dh"/>
    <property type="match status" value="1"/>
</dbReference>
<reference evidence="8 9" key="1">
    <citation type="submission" date="2019-07" db="EMBL/GenBank/DDBJ databases">
        <title>New species of Amycolatopsis and Streptomyces.</title>
        <authorList>
            <person name="Duangmal K."/>
            <person name="Teo W.F.A."/>
            <person name="Lipun K."/>
        </authorList>
    </citation>
    <scope>NUCLEOTIDE SEQUENCE [LARGE SCALE GENOMIC DNA]</scope>
    <source>
        <strain evidence="8 9">JCM 30562</strain>
    </source>
</reference>
<dbReference type="InterPro" id="IPR046346">
    <property type="entry name" value="Aminoacid_DH-like_N_sf"/>
</dbReference>
<dbReference type="GO" id="GO:0000166">
    <property type="term" value="F:nucleotide binding"/>
    <property type="evidence" value="ECO:0007669"/>
    <property type="project" value="UniProtKB-KW"/>
</dbReference>
<evidence type="ECO:0000256" key="4">
    <source>
        <dbReference type="PIRSR" id="PIRSR000188-1"/>
    </source>
</evidence>
<dbReference type="Gene3D" id="3.40.50.720">
    <property type="entry name" value="NAD(P)-binding Rossmann-like Domain"/>
    <property type="match status" value="1"/>
</dbReference>
<dbReference type="SUPFAM" id="SSF51735">
    <property type="entry name" value="NAD(P)-binding Rossmann-fold domains"/>
    <property type="match status" value="1"/>
</dbReference>
<evidence type="ECO:0000313" key="8">
    <source>
        <dbReference type="EMBL" id="TVT23691.1"/>
    </source>
</evidence>
<keyword evidence="9" id="KW-1185">Reference proteome</keyword>
<dbReference type="Gene3D" id="3.40.50.10860">
    <property type="entry name" value="Leucine Dehydrogenase, chain A, domain 1"/>
    <property type="match status" value="1"/>
</dbReference>
<evidence type="ECO:0000256" key="5">
    <source>
        <dbReference type="PIRSR" id="PIRSR000188-2"/>
    </source>
</evidence>
<feature type="binding site" evidence="5">
    <location>
        <begin position="158"/>
        <end position="163"/>
    </location>
    <ligand>
        <name>NAD(+)</name>
        <dbReference type="ChEBI" id="CHEBI:57540"/>
    </ligand>
</feature>
<keyword evidence="2 6" id="KW-0560">Oxidoreductase</keyword>
<protein>
    <submittedName>
        <fullName evidence="8">Glu/Leu/Phe/Val dehydrogenase</fullName>
    </submittedName>
</protein>
<dbReference type="EMBL" id="VJZA01000010">
    <property type="protein sequence ID" value="TVT23691.1"/>
    <property type="molecule type" value="Genomic_DNA"/>
</dbReference>
<dbReference type="PANTHER" id="PTHR42722:SF1">
    <property type="entry name" value="VALINE DEHYDROGENASE"/>
    <property type="match status" value="1"/>
</dbReference>
<keyword evidence="3 5" id="KW-0520">NAD</keyword>
<dbReference type="AlphaFoldDB" id="A0A558AHL9"/>
<dbReference type="Pfam" id="PF00208">
    <property type="entry name" value="ELFV_dehydrog"/>
    <property type="match status" value="1"/>
</dbReference>
<gene>
    <name evidence="8" type="ORF">FNH06_09330</name>
</gene>
<accession>A0A558AHL9</accession>
<keyword evidence="5" id="KW-0547">Nucleotide-binding</keyword>
<dbReference type="InterPro" id="IPR006097">
    <property type="entry name" value="Glu/Leu/Phe/Val/Trp_DH_dimer"/>
</dbReference>
<evidence type="ECO:0000256" key="2">
    <source>
        <dbReference type="ARBA" id="ARBA00023002"/>
    </source>
</evidence>
<evidence type="ECO:0000256" key="3">
    <source>
        <dbReference type="ARBA" id="ARBA00023027"/>
    </source>
</evidence>
<feature type="active site" description="Proton donor/acceptor" evidence="4">
    <location>
        <position position="54"/>
    </location>
</feature>
<proteinExistence type="inferred from homology"/>
<comment type="similarity">
    <text evidence="1 6">Belongs to the Glu/Leu/Phe/Val dehydrogenases family.</text>
</comment>
<evidence type="ECO:0000259" key="7">
    <source>
        <dbReference type="SMART" id="SM00839"/>
    </source>
</evidence>
<name>A0A558AHL9_9PSEU</name>
<evidence type="ECO:0000313" key="9">
    <source>
        <dbReference type="Proteomes" id="UP000318578"/>
    </source>
</evidence>
<dbReference type="SMART" id="SM00839">
    <property type="entry name" value="ELFV_dehydrog"/>
    <property type="match status" value="1"/>
</dbReference>
<evidence type="ECO:0000256" key="1">
    <source>
        <dbReference type="ARBA" id="ARBA00006382"/>
    </source>
</evidence>
<dbReference type="PANTHER" id="PTHR42722">
    <property type="entry name" value="LEUCINE DEHYDROGENASE"/>
    <property type="match status" value="1"/>
</dbReference>
<dbReference type="InterPro" id="IPR006095">
    <property type="entry name" value="Glu/Leu/Phe/Val/Trp_DH"/>
</dbReference>
<dbReference type="InterPro" id="IPR016211">
    <property type="entry name" value="Glu/Phe/Leu/Val/Trp_DH_bac/arc"/>
</dbReference>
<feature type="domain" description="Glutamate/phenylalanine/leucine/valine/L-tryptophan dehydrogenase C-terminal" evidence="7">
    <location>
        <begin position="125"/>
        <end position="314"/>
    </location>
</feature>
<dbReference type="InterPro" id="IPR036291">
    <property type="entry name" value="NAD(P)-bd_dom_sf"/>
</dbReference>
<organism evidence="8 9">
    <name type="scientific">Amycolatopsis acidiphila</name>
    <dbReference type="NCBI Taxonomy" id="715473"/>
    <lineage>
        <taxon>Bacteria</taxon>
        <taxon>Bacillati</taxon>
        <taxon>Actinomycetota</taxon>
        <taxon>Actinomycetes</taxon>
        <taxon>Pseudonocardiales</taxon>
        <taxon>Pseudonocardiaceae</taxon>
        <taxon>Amycolatopsis</taxon>
    </lineage>
</organism>
<dbReference type="SUPFAM" id="SSF53223">
    <property type="entry name" value="Aminoacid dehydrogenase-like, N-terminal domain"/>
    <property type="match status" value="1"/>
</dbReference>